<evidence type="ECO:0000313" key="2">
    <source>
        <dbReference type="EMBL" id="OHU89895.1"/>
    </source>
</evidence>
<proteinExistence type="predicted"/>
<dbReference type="AlphaFoldDB" id="A0A1S1MVS8"/>
<keyword evidence="3" id="KW-1185">Reference proteome</keyword>
<dbReference type="PANTHER" id="PTHR42850">
    <property type="entry name" value="METALLOPHOSPHOESTERASE"/>
    <property type="match status" value="1"/>
</dbReference>
<feature type="domain" description="Calcineurin-like phosphoesterase" evidence="1">
    <location>
        <begin position="23"/>
        <end position="112"/>
    </location>
</feature>
<dbReference type="GO" id="GO:0016791">
    <property type="term" value="F:phosphatase activity"/>
    <property type="evidence" value="ECO:0007669"/>
    <property type="project" value="TreeGrafter"/>
</dbReference>
<evidence type="ECO:0000259" key="1">
    <source>
        <dbReference type="Pfam" id="PF00149"/>
    </source>
</evidence>
<dbReference type="GO" id="GO:0110154">
    <property type="term" value="P:RNA decapping"/>
    <property type="evidence" value="ECO:0007669"/>
    <property type="project" value="TreeGrafter"/>
</dbReference>
<accession>A0A1S1MVS8</accession>
<organism evidence="2 3">
    <name type="scientific">Pseudoalteromonas amylolytica</name>
    <dbReference type="NCBI Taxonomy" id="1859457"/>
    <lineage>
        <taxon>Bacteria</taxon>
        <taxon>Pseudomonadati</taxon>
        <taxon>Pseudomonadota</taxon>
        <taxon>Gammaproteobacteria</taxon>
        <taxon>Alteromonadales</taxon>
        <taxon>Pseudoalteromonadaceae</taxon>
        <taxon>Pseudoalteromonas</taxon>
    </lineage>
</organism>
<protein>
    <recommendedName>
        <fullName evidence="1">Calcineurin-like phosphoesterase domain-containing protein</fullName>
    </recommendedName>
</protein>
<dbReference type="Proteomes" id="UP000179786">
    <property type="component" value="Unassembled WGS sequence"/>
</dbReference>
<dbReference type="OrthoDB" id="5296354at2"/>
<dbReference type="GO" id="GO:0005737">
    <property type="term" value="C:cytoplasm"/>
    <property type="evidence" value="ECO:0007669"/>
    <property type="project" value="TreeGrafter"/>
</dbReference>
<dbReference type="SUPFAM" id="SSF56300">
    <property type="entry name" value="Metallo-dependent phosphatases"/>
    <property type="match status" value="1"/>
</dbReference>
<dbReference type="Gene3D" id="3.60.21.10">
    <property type="match status" value="1"/>
</dbReference>
<reference evidence="2 3" key="1">
    <citation type="submission" date="2016-09" db="EMBL/GenBank/DDBJ databases">
        <title>Pseudoalteromonas amylolytica sp. nov., isolated from the surface seawater.</title>
        <authorList>
            <person name="Wu Y.-H."/>
            <person name="Cheng H."/>
            <person name="Jin X.-B."/>
            <person name="Wang C.-S."/>
            <person name="Xu X.-W."/>
        </authorList>
    </citation>
    <scope>NUCLEOTIDE SEQUENCE [LARGE SCALE GENOMIC DNA]</scope>
    <source>
        <strain evidence="2 3">JW1</strain>
    </source>
</reference>
<sequence>MSLNFSITYHRSFPRNNFGEDFFVGDLHGSLHELNRLLKQIEFNFSKDRLFCTGDLIDRGENSQECLELLNTNWFFSVLGNHELFLIESQEKNYFKEAIWKRNGGSWFYSISPKMQNKLRKLVLDKVSLSLSVETDSGVIGVVHSEYPYAKWPIREDSTINDEVLRQLVWNRLNMNEQSSQIIEGVNLLISGHSSVQQPLLIGKQLYIDTGAGYKPNVDIKAPRLTICKVCDSQVQLYAYRRNTELLAF</sequence>
<dbReference type="PANTHER" id="PTHR42850:SF11">
    <property type="entry name" value="BIS(5'-NUCLEOSYL)-TETRAPHOSPHATASE [SYMMETRICAL]"/>
    <property type="match status" value="1"/>
</dbReference>
<dbReference type="RefSeq" id="WP_070985862.1">
    <property type="nucleotide sequence ID" value="NZ_MKJU01000027.1"/>
</dbReference>
<dbReference type="STRING" id="1859457.BET10_13965"/>
<dbReference type="EMBL" id="MKJU01000027">
    <property type="protein sequence ID" value="OHU89895.1"/>
    <property type="molecule type" value="Genomic_DNA"/>
</dbReference>
<gene>
    <name evidence="2" type="ORF">BET10_13965</name>
</gene>
<name>A0A1S1MVS8_9GAMM</name>
<dbReference type="Pfam" id="PF00149">
    <property type="entry name" value="Metallophos"/>
    <property type="match status" value="1"/>
</dbReference>
<dbReference type="InterPro" id="IPR029052">
    <property type="entry name" value="Metallo-depent_PP-like"/>
</dbReference>
<evidence type="ECO:0000313" key="3">
    <source>
        <dbReference type="Proteomes" id="UP000179786"/>
    </source>
</evidence>
<dbReference type="GO" id="GO:0008803">
    <property type="term" value="F:bis(5'-nucleosyl)-tetraphosphatase (symmetrical) activity"/>
    <property type="evidence" value="ECO:0007669"/>
    <property type="project" value="TreeGrafter"/>
</dbReference>
<dbReference type="InterPro" id="IPR050126">
    <property type="entry name" value="Ap4A_hydrolase"/>
</dbReference>
<comment type="caution">
    <text evidence="2">The sequence shown here is derived from an EMBL/GenBank/DDBJ whole genome shotgun (WGS) entry which is preliminary data.</text>
</comment>
<dbReference type="InterPro" id="IPR004843">
    <property type="entry name" value="Calcineurin-like_PHP"/>
</dbReference>